<keyword evidence="2" id="KW-1185">Reference proteome</keyword>
<dbReference type="EMBL" id="CP012542">
    <property type="protein sequence ID" value="QCD44453.1"/>
    <property type="molecule type" value="Genomic_DNA"/>
</dbReference>
<dbReference type="RefSeq" id="WP_171993577.1">
    <property type="nucleotide sequence ID" value="NZ_CP012542.1"/>
</dbReference>
<name>A0A6G5QFG2_9BACT</name>
<evidence type="ECO:0000313" key="2">
    <source>
        <dbReference type="Proteomes" id="UP000503264"/>
    </source>
</evidence>
<evidence type="ECO:0000313" key="1">
    <source>
        <dbReference type="EMBL" id="QCD44453.1"/>
    </source>
</evidence>
<dbReference type="Proteomes" id="UP000503264">
    <property type="component" value="Chromosome"/>
</dbReference>
<protein>
    <submittedName>
        <fullName evidence="1">Uncharacterized protein</fullName>
    </submittedName>
</protein>
<gene>
    <name evidence="1" type="ORF">CMUC_0654</name>
</gene>
<dbReference type="AlphaFoldDB" id="A0A6G5QFG2"/>
<proteinExistence type="predicted"/>
<reference evidence="1 2" key="1">
    <citation type="submission" date="2016-07" db="EMBL/GenBank/DDBJ databases">
        <title>Comparative genomics of the Campylobacter concisus group.</title>
        <authorList>
            <person name="Miller W.G."/>
            <person name="Yee E."/>
            <person name="Chapman M.H."/>
            <person name="Huynh S."/>
            <person name="Bono J.L."/>
            <person name="On S.L.W."/>
            <person name="StLeger J."/>
            <person name="Foster G."/>
            <person name="Parker C.T."/>
        </authorList>
    </citation>
    <scope>NUCLEOTIDE SEQUENCE [LARGE SCALE GENOMIC DNA]</scope>
    <source>
        <strain evidence="1 2">CCUG 21559</strain>
    </source>
</reference>
<organism evidence="1 2">
    <name type="scientific">Campylobacter mucosalis CCUG 21559</name>
    <dbReference type="NCBI Taxonomy" id="1032067"/>
    <lineage>
        <taxon>Bacteria</taxon>
        <taxon>Pseudomonadati</taxon>
        <taxon>Campylobacterota</taxon>
        <taxon>Epsilonproteobacteria</taxon>
        <taxon>Campylobacterales</taxon>
        <taxon>Campylobacteraceae</taxon>
        <taxon>Campylobacter</taxon>
    </lineage>
</organism>
<sequence>MTTLTIKTQNNDLVKIIKKMAVLFGAKVKESKESRDGAIKASLNEYKNGDFVECANFSDFKEKITK</sequence>
<accession>A0A6G5QFG2</accession>